<dbReference type="Proteomes" id="UP000789706">
    <property type="component" value="Unassembled WGS sequence"/>
</dbReference>
<dbReference type="EMBL" id="CAJVPK010001068">
    <property type="protein sequence ID" value="CAG8568816.1"/>
    <property type="molecule type" value="Genomic_DNA"/>
</dbReference>
<name>A0A9N9G0I3_9GLOM</name>
<keyword evidence="2" id="KW-1185">Reference proteome</keyword>
<sequence length="470" mass="54544">MATKIPTEILIKILNNFQSTRDLHSSLLVNRIWCKVAIPMLWELTLCQEFLWWKKALCIRTYISCMDTQARTLLIENGFDLSSSPPQAIFDYPSFTHKIIIDNLFYFISIYSPQISPPQINHNNYNNEIAMIKSRILFREICRLIINHCSFLDYFKLAVLDDFNSFPRNNSYLIDSILVLTGAPKVFRKLKSFTSMIGDHKSIYPLYESLSLICKNILKMDLNLFSNSQAQLLAKLISAQKRLENLSIVTSDLHNLPDSIFWAIISQRVTLKSLRLYLNFCHFKGKASPFGQFISLQELYIKGWYGSNCLLLASSFTQLSTFHYFQSSHRYPHEFIIKILETANMNLKDICLNLYSTITFDIFSAILNYCTNITELTLHSLSPELVIAIFNNNFNELRRLSFDCGWNWLIADELLLQMAKNIPESLETIEISRCDFISDNIRNFYKGWCCKGRGNKKIIVKSRSGVIEFI</sequence>
<protein>
    <submittedName>
        <fullName evidence="1">6498_t:CDS:1</fullName>
    </submittedName>
</protein>
<dbReference type="AlphaFoldDB" id="A0A9N9G0I3"/>
<dbReference type="InterPro" id="IPR032675">
    <property type="entry name" value="LRR_dom_sf"/>
</dbReference>
<evidence type="ECO:0000313" key="1">
    <source>
        <dbReference type="EMBL" id="CAG8568816.1"/>
    </source>
</evidence>
<accession>A0A9N9G0I3</accession>
<evidence type="ECO:0000313" key="2">
    <source>
        <dbReference type="Proteomes" id="UP000789706"/>
    </source>
</evidence>
<organism evidence="1 2">
    <name type="scientific">Diversispora eburnea</name>
    <dbReference type="NCBI Taxonomy" id="1213867"/>
    <lineage>
        <taxon>Eukaryota</taxon>
        <taxon>Fungi</taxon>
        <taxon>Fungi incertae sedis</taxon>
        <taxon>Mucoromycota</taxon>
        <taxon>Glomeromycotina</taxon>
        <taxon>Glomeromycetes</taxon>
        <taxon>Diversisporales</taxon>
        <taxon>Diversisporaceae</taxon>
        <taxon>Diversispora</taxon>
    </lineage>
</organism>
<dbReference type="SUPFAM" id="SSF52047">
    <property type="entry name" value="RNI-like"/>
    <property type="match status" value="1"/>
</dbReference>
<gene>
    <name evidence="1" type="ORF">DEBURN_LOCUS7972</name>
</gene>
<comment type="caution">
    <text evidence="1">The sequence shown here is derived from an EMBL/GenBank/DDBJ whole genome shotgun (WGS) entry which is preliminary data.</text>
</comment>
<proteinExistence type="predicted"/>
<reference evidence="1" key="1">
    <citation type="submission" date="2021-06" db="EMBL/GenBank/DDBJ databases">
        <authorList>
            <person name="Kallberg Y."/>
            <person name="Tangrot J."/>
            <person name="Rosling A."/>
        </authorList>
    </citation>
    <scope>NUCLEOTIDE SEQUENCE</scope>
    <source>
        <strain evidence="1">AZ414A</strain>
    </source>
</reference>
<dbReference type="Gene3D" id="3.80.10.10">
    <property type="entry name" value="Ribonuclease Inhibitor"/>
    <property type="match status" value="1"/>
</dbReference>
<dbReference type="OrthoDB" id="2631350at2759"/>